<comment type="catalytic activity">
    <reaction evidence="8">
        <text>L-homocysteine + L-serine = L,L-cystathionine + H2O</text>
        <dbReference type="Rhea" id="RHEA:10112"/>
        <dbReference type="ChEBI" id="CHEBI:15377"/>
        <dbReference type="ChEBI" id="CHEBI:33384"/>
        <dbReference type="ChEBI" id="CHEBI:58161"/>
        <dbReference type="ChEBI" id="CHEBI:58199"/>
        <dbReference type="EC" id="4.2.1.22"/>
    </reaction>
</comment>
<dbReference type="STRING" id="1198029.A0A1U7LIJ5"/>
<keyword evidence="6" id="KW-0129">CBS domain</keyword>
<name>A0A1U7LIJ5_NEOID</name>
<dbReference type="InterPro" id="IPR001216">
    <property type="entry name" value="P-phosphate_BS"/>
</dbReference>
<evidence type="ECO:0000256" key="7">
    <source>
        <dbReference type="ARBA" id="ARBA00026192"/>
    </source>
</evidence>
<dbReference type="FunFam" id="3.40.50.1100:FF:000118">
    <property type="entry name" value="Related to CYS4-cystathionine beta-synthase"/>
    <property type="match status" value="1"/>
</dbReference>
<proteinExistence type="inferred from homology"/>
<dbReference type="CDD" id="cd01561">
    <property type="entry name" value="CBS_like"/>
    <property type="match status" value="1"/>
</dbReference>
<comment type="similarity">
    <text evidence="3">Belongs to the cysteine synthase/cystathionine beta-synthase family.</text>
</comment>
<dbReference type="PROSITE" id="PS00901">
    <property type="entry name" value="CYS_SYNTHASE"/>
    <property type="match status" value="1"/>
</dbReference>
<evidence type="ECO:0000256" key="8">
    <source>
        <dbReference type="ARBA" id="ARBA00047490"/>
    </source>
</evidence>
<feature type="domain" description="Tryptophan synthase beta chain-like PALP" evidence="9">
    <location>
        <begin position="42"/>
        <end position="337"/>
    </location>
</feature>
<dbReference type="NCBIfam" id="TIGR01137">
    <property type="entry name" value="cysta_beta"/>
    <property type="match status" value="1"/>
</dbReference>
<dbReference type="InterPro" id="IPR050214">
    <property type="entry name" value="Cys_Synth/Cystath_Beta-Synth"/>
</dbReference>
<dbReference type="Proteomes" id="UP000186594">
    <property type="component" value="Unassembled WGS sequence"/>
</dbReference>
<evidence type="ECO:0000256" key="1">
    <source>
        <dbReference type="ARBA" id="ARBA00001933"/>
    </source>
</evidence>
<dbReference type="EC" id="4.2.1.22" evidence="4"/>
<dbReference type="GO" id="GO:0006535">
    <property type="term" value="P:cysteine biosynthetic process from serine"/>
    <property type="evidence" value="ECO:0007669"/>
    <property type="project" value="EnsemblFungi"/>
</dbReference>
<evidence type="ECO:0000259" key="9">
    <source>
        <dbReference type="Pfam" id="PF00291"/>
    </source>
</evidence>
<accession>A0A1U7LIJ5</accession>
<organism evidence="10 11">
    <name type="scientific">Neolecta irregularis (strain DAH-3)</name>
    <dbReference type="NCBI Taxonomy" id="1198029"/>
    <lineage>
        <taxon>Eukaryota</taxon>
        <taxon>Fungi</taxon>
        <taxon>Dikarya</taxon>
        <taxon>Ascomycota</taxon>
        <taxon>Taphrinomycotina</taxon>
        <taxon>Neolectales</taxon>
        <taxon>Neolectaceae</taxon>
        <taxon>Neolecta</taxon>
    </lineage>
</organism>
<dbReference type="Gene3D" id="3.40.50.1100">
    <property type="match status" value="2"/>
</dbReference>
<dbReference type="GO" id="GO:0004122">
    <property type="term" value="F:cystathionine beta-synthase activity"/>
    <property type="evidence" value="ECO:0007669"/>
    <property type="project" value="UniProtKB-EC"/>
</dbReference>
<evidence type="ECO:0000313" key="10">
    <source>
        <dbReference type="EMBL" id="OLL22448.1"/>
    </source>
</evidence>
<gene>
    <name evidence="10" type="ORF">NEOLI_003351</name>
</gene>
<dbReference type="InterPro" id="IPR005857">
    <property type="entry name" value="Cysta_beta_synth"/>
</dbReference>
<dbReference type="UniPathway" id="UPA00136">
    <property type="reaction ID" value="UER00201"/>
</dbReference>
<protein>
    <recommendedName>
        <fullName evidence="7">Cystathionine beta-synthase</fullName>
        <ecNumber evidence="4">4.2.1.22</ecNumber>
    </recommendedName>
</protein>
<dbReference type="InterPro" id="IPR036052">
    <property type="entry name" value="TrpB-like_PALP_sf"/>
</dbReference>
<dbReference type="GO" id="GO:0070814">
    <property type="term" value="P:hydrogen sulfide biosynthetic process"/>
    <property type="evidence" value="ECO:0007669"/>
    <property type="project" value="EnsemblFungi"/>
</dbReference>
<dbReference type="PANTHER" id="PTHR10314">
    <property type="entry name" value="CYSTATHIONINE BETA-SYNTHASE"/>
    <property type="match status" value="1"/>
</dbReference>
<dbReference type="Pfam" id="PF00291">
    <property type="entry name" value="PALP"/>
    <property type="match status" value="1"/>
</dbReference>
<sequence>MVHNTLSAASNGFHCETHKQVPREEFNDEKLSSKPKILNNILENIGNTPLVRLNRIPQSLGIECDVLVKCEYFNAGGSVKDRIAKRMFEDAEAKGIIDKDSTIIEPTSGNTGIGLALVAAVKGYRTIIVMPEKMSSEKVFILKALGAEIIRTPTEAAWDSPESHIGVARRLEKEIPGAIVLDQYVNKNNPLAHELGTGQEILDQTDGKIDMLVAGAGTGGTITGISRALKAKVPGLEVVGVDPYGSILAQPDELNSSGASTYHVEGIGYDFVPGVLDRSSVDSWIKIGDKESFNMSRRLIREEGLLVGGSSGSAMAGAMQAAKKLKKGQVCVVILPDSVRNYMTKFLDDEWMRRLGFLEPSTWVKK</sequence>
<evidence type="ECO:0000256" key="5">
    <source>
        <dbReference type="ARBA" id="ARBA00022898"/>
    </source>
</evidence>
<dbReference type="GO" id="GO:0019343">
    <property type="term" value="P:cysteine biosynthetic process via cystathionine"/>
    <property type="evidence" value="ECO:0007669"/>
    <property type="project" value="EnsemblFungi"/>
</dbReference>
<comment type="caution">
    <text evidence="10">The sequence shown here is derived from an EMBL/GenBank/DDBJ whole genome shotgun (WGS) entry which is preliminary data.</text>
</comment>
<dbReference type="AlphaFoldDB" id="A0A1U7LIJ5"/>
<evidence type="ECO:0000313" key="11">
    <source>
        <dbReference type="Proteomes" id="UP000186594"/>
    </source>
</evidence>
<evidence type="ECO:0000256" key="4">
    <source>
        <dbReference type="ARBA" id="ARBA00012041"/>
    </source>
</evidence>
<keyword evidence="5" id="KW-0663">Pyridoxal phosphate</keyword>
<evidence type="ECO:0000256" key="2">
    <source>
        <dbReference type="ARBA" id="ARBA00005003"/>
    </source>
</evidence>
<dbReference type="FunFam" id="3.40.50.1100:FF:000003">
    <property type="entry name" value="Cystathionine beta-synthase"/>
    <property type="match status" value="1"/>
</dbReference>
<evidence type="ECO:0000256" key="6">
    <source>
        <dbReference type="ARBA" id="ARBA00023122"/>
    </source>
</evidence>
<reference evidence="10 11" key="1">
    <citation type="submission" date="2016-04" db="EMBL/GenBank/DDBJ databases">
        <title>Evolutionary innovation and constraint leading to complex multicellularity in the Ascomycota.</title>
        <authorList>
            <person name="Cisse O."/>
            <person name="Nguyen A."/>
            <person name="Hewitt D.A."/>
            <person name="Jedd G."/>
            <person name="Stajich J.E."/>
        </authorList>
    </citation>
    <scope>NUCLEOTIDE SEQUENCE [LARGE SCALE GENOMIC DNA]</scope>
    <source>
        <strain evidence="10 11">DAH-3</strain>
    </source>
</reference>
<dbReference type="GO" id="GO:0019346">
    <property type="term" value="P:transsulfuration"/>
    <property type="evidence" value="ECO:0007669"/>
    <property type="project" value="EnsemblFungi"/>
</dbReference>
<dbReference type="EMBL" id="LXFE01003285">
    <property type="protein sequence ID" value="OLL22448.1"/>
    <property type="molecule type" value="Genomic_DNA"/>
</dbReference>
<dbReference type="OMA" id="CMTADTG"/>
<keyword evidence="11" id="KW-1185">Reference proteome</keyword>
<dbReference type="SUPFAM" id="SSF53686">
    <property type="entry name" value="Tryptophan synthase beta subunit-like PLP-dependent enzymes"/>
    <property type="match status" value="1"/>
</dbReference>
<dbReference type="GO" id="GO:0007089">
    <property type="term" value="P:traversing start control point of mitotic cell cycle"/>
    <property type="evidence" value="ECO:0007669"/>
    <property type="project" value="EnsemblFungi"/>
</dbReference>
<dbReference type="GO" id="GO:0005737">
    <property type="term" value="C:cytoplasm"/>
    <property type="evidence" value="ECO:0007669"/>
    <property type="project" value="EnsemblFungi"/>
</dbReference>
<dbReference type="InterPro" id="IPR001926">
    <property type="entry name" value="TrpB-like_PALP"/>
</dbReference>
<comment type="pathway">
    <text evidence="2">Amino-acid biosynthesis; L-cysteine biosynthesis; L-cysteine from L-homocysteine and L-serine: step 1/2.</text>
</comment>
<evidence type="ECO:0000256" key="3">
    <source>
        <dbReference type="ARBA" id="ARBA00007103"/>
    </source>
</evidence>
<dbReference type="OrthoDB" id="728at2759"/>
<comment type="cofactor">
    <cofactor evidence="1">
        <name>pyridoxal 5'-phosphate</name>
        <dbReference type="ChEBI" id="CHEBI:597326"/>
    </cofactor>
</comment>